<keyword evidence="5" id="KW-0670">Pyruvate</keyword>
<dbReference type="InterPro" id="IPR001763">
    <property type="entry name" value="Rhodanese-like_dom"/>
</dbReference>
<dbReference type="RefSeq" id="WP_093315121.1">
    <property type="nucleotide sequence ID" value="NZ_FOZG01000002.1"/>
</dbReference>
<evidence type="ECO:0000256" key="1">
    <source>
        <dbReference type="ARBA" id="ARBA00022679"/>
    </source>
</evidence>
<dbReference type="InterPro" id="IPR045078">
    <property type="entry name" value="TST/MPST-like"/>
</dbReference>
<dbReference type="GO" id="GO:0004792">
    <property type="term" value="F:thiosulfate-cyanide sulfurtransferase activity"/>
    <property type="evidence" value="ECO:0007669"/>
    <property type="project" value="InterPro"/>
</dbReference>
<dbReference type="PROSITE" id="PS00683">
    <property type="entry name" value="RHODANESE_2"/>
    <property type="match status" value="1"/>
</dbReference>
<sequence>MDSLLSTGWLAEHLGDPDLRLVDASAHPLDPARDAAAEFAGGHIPGARFLDLATLIDADHPAPGMAPDAAAFAARLGGLGIARRDRIVLYDDASHHTACRAWWLLRRFGAEHVAILDGGLAKWRAEGRLIEQGRSGVTPVAFALGQPLTGVRDLEQMRANLDSRAEQVVDARSPARFSGVEADPRTGVAPGHIPGSTNLRYDALLNPDRTWKSPAELRAAFETAGVDLARPIVTTCGSGVTAAILLFGLHLLGLDDAALYDGSWSEWGADATTPKATA</sequence>
<protein>
    <recommendedName>
        <fullName evidence="3">Sulfurtransferase</fullName>
    </recommendedName>
</protein>
<keyword evidence="2" id="KW-0677">Repeat</keyword>
<dbReference type="OrthoDB" id="9781034at2"/>
<dbReference type="Proteomes" id="UP000198824">
    <property type="component" value="Unassembled WGS sequence"/>
</dbReference>
<dbReference type="CDD" id="cd01449">
    <property type="entry name" value="TST_Repeat_2"/>
    <property type="match status" value="1"/>
</dbReference>
<evidence type="ECO:0000256" key="2">
    <source>
        <dbReference type="ARBA" id="ARBA00022737"/>
    </source>
</evidence>
<gene>
    <name evidence="5" type="ORF">SAMN05192580_2579</name>
</gene>
<dbReference type="CDD" id="cd01448">
    <property type="entry name" value="TST_Repeat_1"/>
    <property type="match status" value="1"/>
</dbReference>
<dbReference type="PANTHER" id="PTHR11364">
    <property type="entry name" value="THIOSULFATE SULFERTANSFERASE"/>
    <property type="match status" value="1"/>
</dbReference>
<dbReference type="PROSITE" id="PS50206">
    <property type="entry name" value="RHODANESE_3"/>
    <property type="match status" value="2"/>
</dbReference>
<dbReference type="EMBL" id="FOZG01000002">
    <property type="protein sequence ID" value="SFS01232.1"/>
    <property type="molecule type" value="Genomic_DNA"/>
</dbReference>
<dbReference type="Gene3D" id="3.40.250.10">
    <property type="entry name" value="Rhodanese-like domain"/>
    <property type="match status" value="2"/>
</dbReference>
<evidence type="ECO:0000256" key="3">
    <source>
        <dbReference type="RuleBase" id="RU000507"/>
    </source>
</evidence>
<evidence type="ECO:0000259" key="4">
    <source>
        <dbReference type="PROSITE" id="PS50206"/>
    </source>
</evidence>
<proteinExistence type="predicted"/>
<reference evidence="5 6" key="1">
    <citation type="submission" date="2016-10" db="EMBL/GenBank/DDBJ databases">
        <authorList>
            <person name="de Groot N.N."/>
        </authorList>
    </citation>
    <scope>NUCLEOTIDE SEQUENCE [LARGE SCALE GENOMIC DNA]</scope>
    <source>
        <strain evidence="5 6">S5-249</strain>
    </source>
</reference>
<accession>A0A1I6LCN2</accession>
<dbReference type="InterPro" id="IPR001307">
    <property type="entry name" value="Thiosulphate_STrfase_CS"/>
</dbReference>
<organism evidence="5 6">
    <name type="scientific">Sphingomonas jatrophae</name>
    <dbReference type="NCBI Taxonomy" id="1166337"/>
    <lineage>
        <taxon>Bacteria</taxon>
        <taxon>Pseudomonadati</taxon>
        <taxon>Pseudomonadota</taxon>
        <taxon>Alphaproteobacteria</taxon>
        <taxon>Sphingomonadales</taxon>
        <taxon>Sphingomonadaceae</taxon>
        <taxon>Sphingomonas</taxon>
    </lineage>
</organism>
<feature type="domain" description="Rhodanese" evidence="4">
    <location>
        <begin position="15"/>
        <end position="132"/>
    </location>
</feature>
<keyword evidence="1 3" id="KW-0808">Transferase</keyword>
<keyword evidence="6" id="KW-1185">Reference proteome</keyword>
<dbReference type="NCBIfam" id="NF008557">
    <property type="entry name" value="PRK11493.1"/>
    <property type="match status" value="1"/>
</dbReference>
<feature type="domain" description="Rhodanese" evidence="4">
    <location>
        <begin position="162"/>
        <end position="276"/>
    </location>
</feature>
<dbReference type="AlphaFoldDB" id="A0A1I6LCN2"/>
<evidence type="ECO:0000313" key="6">
    <source>
        <dbReference type="Proteomes" id="UP000198824"/>
    </source>
</evidence>
<dbReference type="PROSITE" id="PS00380">
    <property type="entry name" value="RHODANESE_1"/>
    <property type="match status" value="1"/>
</dbReference>
<evidence type="ECO:0000313" key="5">
    <source>
        <dbReference type="EMBL" id="SFS01232.1"/>
    </source>
</evidence>
<dbReference type="InterPro" id="IPR036873">
    <property type="entry name" value="Rhodanese-like_dom_sf"/>
</dbReference>
<dbReference type="SMART" id="SM00450">
    <property type="entry name" value="RHOD"/>
    <property type="match status" value="2"/>
</dbReference>
<name>A0A1I6LCN2_9SPHN</name>
<dbReference type="SUPFAM" id="SSF52821">
    <property type="entry name" value="Rhodanese/Cell cycle control phosphatase"/>
    <property type="match status" value="2"/>
</dbReference>
<dbReference type="STRING" id="1166337.SAMN05192580_2579"/>
<dbReference type="PANTHER" id="PTHR11364:SF27">
    <property type="entry name" value="SULFURTRANSFERASE"/>
    <property type="match status" value="1"/>
</dbReference>
<dbReference type="Pfam" id="PF00581">
    <property type="entry name" value="Rhodanese"/>
    <property type="match status" value="2"/>
</dbReference>
<dbReference type="FunFam" id="3.40.250.10:FF:000001">
    <property type="entry name" value="Sulfurtransferase"/>
    <property type="match status" value="1"/>
</dbReference>